<dbReference type="Proteomes" id="UP001292094">
    <property type="component" value="Unassembled WGS sequence"/>
</dbReference>
<organism evidence="2 3">
    <name type="scientific">Petrolisthes manimaculis</name>
    <dbReference type="NCBI Taxonomy" id="1843537"/>
    <lineage>
        <taxon>Eukaryota</taxon>
        <taxon>Metazoa</taxon>
        <taxon>Ecdysozoa</taxon>
        <taxon>Arthropoda</taxon>
        <taxon>Crustacea</taxon>
        <taxon>Multicrustacea</taxon>
        <taxon>Malacostraca</taxon>
        <taxon>Eumalacostraca</taxon>
        <taxon>Eucarida</taxon>
        <taxon>Decapoda</taxon>
        <taxon>Pleocyemata</taxon>
        <taxon>Anomura</taxon>
        <taxon>Galatheoidea</taxon>
        <taxon>Porcellanidae</taxon>
        <taxon>Petrolisthes</taxon>
    </lineage>
</organism>
<reference evidence="2" key="1">
    <citation type="submission" date="2023-11" db="EMBL/GenBank/DDBJ databases">
        <title>Genome assemblies of two species of porcelain crab, Petrolisthes cinctipes and Petrolisthes manimaculis (Anomura: Porcellanidae).</title>
        <authorList>
            <person name="Angst P."/>
        </authorList>
    </citation>
    <scope>NUCLEOTIDE SEQUENCE</scope>
    <source>
        <strain evidence="2">PB745_02</strain>
        <tissue evidence="2">Gill</tissue>
    </source>
</reference>
<gene>
    <name evidence="2" type="ORF">Pmani_029617</name>
</gene>
<evidence type="ECO:0000313" key="3">
    <source>
        <dbReference type="Proteomes" id="UP001292094"/>
    </source>
</evidence>
<feature type="compositionally biased region" description="Low complexity" evidence="1">
    <location>
        <begin position="12"/>
        <end position="27"/>
    </location>
</feature>
<sequence length="69" mass="7272">MERKGGEEDVTETAAAAAAGSQGTTEGLTSPGSAPGGRFWRRGPWYAQMGRVFATLLSRVCPCRCPTKP</sequence>
<evidence type="ECO:0000313" key="2">
    <source>
        <dbReference type="EMBL" id="KAK4297994.1"/>
    </source>
</evidence>
<name>A0AAE1TWS4_9EUCA</name>
<proteinExistence type="predicted"/>
<evidence type="ECO:0000256" key="1">
    <source>
        <dbReference type="SAM" id="MobiDB-lite"/>
    </source>
</evidence>
<dbReference type="EMBL" id="JAWZYT010003527">
    <property type="protein sequence ID" value="KAK4297994.1"/>
    <property type="molecule type" value="Genomic_DNA"/>
</dbReference>
<feature type="region of interest" description="Disordered" evidence="1">
    <location>
        <begin position="1"/>
        <end position="38"/>
    </location>
</feature>
<dbReference type="AlphaFoldDB" id="A0AAE1TWS4"/>
<accession>A0AAE1TWS4</accession>
<comment type="caution">
    <text evidence="2">The sequence shown here is derived from an EMBL/GenBank/DDBJ whole genome shotgun (WGS) entry which is preliminary data.</text>
</comment>
<protein>
    <submittedName>
        <fullName evidence="2">Uncharacterized protein</fullName>
    </submittedName>
</protein>
<keyword evidence="3" id="KW-1185">Reference proteome</keyword>